<feature type="region of interest" description="Disordered" evidence="1">
    <location>
        <begin position="157"/>
        <end position="207"/>
    </location>
</feature>
<dbReference type="GO" id="GO:0070300">
    <property type="term" value="F:phosphatidic acid binding"/>
    <property type="evidence" value="ECO:0007669"/>
    <property type="project" value="InterPro"/>
</dbReference>
<dbReference type="EMBL" id="PKPP01005381">
    <property type="protein sequence ID" value="PWA60328.1"/>
    <property type="molecule type" value="Genomic_DNA"/>
</dbReference>
<evidence type="ECO:0000313" key="2">
    <source>
        <dbReference type="EMBL" id="PWA60328.1"/>
    </source>
</evidence>
<gene>
    <name evidence="2" type="ORF">CTI12_AA380220</name>
</gene>
<dbReference type="GO" id="GO:0004674">
    <property type="term" value="F:protein serine/threonine kinase activity"/>
    <property type="evidence" value="ECO:0007669"/>
    <property type="project" value="TreeGrafter"/>
</dbReference>
<dbReference type="PANTHER" id="PTHR33971:SF3">
    <property type="entry name" value="UBIQUITIN CARBOXYL-TERMINAL HYDROLASE 36"/>
    <property type="match status" value="1"/>
</dbReference>
<dbReference type="InterPro" id="IPR038943">
    <property type="entry name" value="PLDrp1-like"/>
</dbReference>
<keyword evidence="3" id="KW-1185">Reference proteome</keyword>
<feature type="compositionally biased region" description="Basic and acidic residues" evidence="1">
    <location>
        <begin position="191"/>
        <end position="207"/>
    </location>
</feature>
<proteinExistence type="predicted"/>
<reference evidence="2 3" key="1">
    <citation type="journal article" date="2018" name="Mol. Plant">
        <title>The genome of Artemisia annua provides insight into the evolution of Asteraceae family and artemisinin biosynthesis.</title>
        <authorList>
            <person name="Shen Q."/>
            <person name="Zhang L."/>
            <person name="Liao Z."/>
            <person name="Wang S."/>
            <person name="Yan T."/>
            <person name="Shi P."/>
            <person name="Liu M."/>
            <person name="Fu X."/>
            <person name="Pan Q."/>
            <person name="Wang Y."/>
            <person name="Lv Z."/>
            <person name="Lu X."/>
            <person name="Zhang F."/>
            <person name="Jiang W."/>
            <person name="Ma Y."/>
            <person name="Chen M."/>
            <person name="Hao X."/>
            <person name="Li L."/>
            <person name="Tang Y."/>
            <person name="Lv G."/>
            <person name="Zhou Y."/>
            <person name="Sun X."/>
            <person name="Brodelius P.E."/>
            <person name="Rose J.K.C."/>
            <person name="Tang K."/>
        </authorList>
    </citation>
    <scope>NUCLEOTIDE SEQUENCE [LARGE SCALE GENOMIC DNA]</scope>
    <source>
        <strain evidence="3">cv. Huhao1</strain>
        <tissue evidence="2">Leaf</tissue>
    </source>
</reference>
<protein>
    <submittedName>
        <fullName evidence="2">Uncharacterized protein</fullName>
    </submittedName>
</protein>
<name>A0A2U1MGH0_ARTAN</name>
<dbReference type="PANTHER" id="PTHR33971">
    <property type="entry name" value="OS06G0232000 PROTEIN"/>
    <property type="match status" value="1"/>
</dbReference>
<evidence type="ECO:0000256" key="1">
    <source>
        <dbReference type="SAM" id="MobiDB-lite"/>
    </source>
</evidence>
<dbReference type="OrthoDB" id="768992at2759"/>
<organism evidence="2 3">
    <name type="scientific">Artemisia annua</name>
    <name type="common">Sweet wormwood</name>
    <dbReference type="NCBI Taxonomy" id="35608"/>
    <lineage>
        <taxon>Eukaryota</taxon>
        <taxon>Viridiplantae</taxon>
        <taxon>Streptophyta</taxon>
        <taxon>Embryophyta</taxon>
        <taxon>Tracheophyta</taxon>
        <taxon>Spermatophyta</taxon>
        <taxon>Magnoliopsida</taxon>
        <taxon>eudicotyledons</taxon>
        <taxon>Gunneridae</taxon>
        <taxon>Pentapetalae</taxon>
        <taxon>asterids</taxon>
        <taxon>campanulids</taxon>
        <taxon>Asterales</taxon>
        <taxon>Asteraceae</taxon>
        <taxon>Asteroideae</taxon>
        <taxon>Anthemideae</taxon>
        <taxon>Artemisiinae</taxon>
        <taxon>Artemisia</taxon>
    </lineage>
</organism>
<accession>A0A2U1MGH0</accession>
<dbReference type="Proteomes" id="UP000245207">
    <property type="component" value="Unassembled WGS sequence"/>
</dbReference>
<sequence length="361" mass="41353">MAYYGDGFIWPQEQQNNFDLVAYQNSVSYCSNESYGLDTYDAHTVYESHEPKFVDYYHFSNDDGSYEYAYGHNPYSCTIPEINYFAHNYVEPKLNMYKPIKCDTGHVSYHTQYSISNSEIDSGFNEPEFEEYDPTPYGGGYDIVSVYGKPLSPSVKTCYPHSNPKPNEPKPEPKPKPTLTDIADPSPIVEPMHEPENKHEPKSRPEQHVQVPVVMASPNPVLSPVSTPAPFVDPESELVNALVPAASLELKEPTERETKDYTYPDFRYDYPWPEYDNGYGIGVGYDYGYPKQIVKIPPYEYNSEVVDLCENIFGSWPCLARIREQQMRNNPVITCPNNVHRNPWEDCVNYIFGGPIPSYNQ</sequence>
<dbReference type="AlphaFoldDB" id="A0A2U1MGH0"/>
<evidence type="ECO:0000313" key="3">
    <source>
        <dbReference type="Proteomes" id="UP000245207"/>
    </source>
</evidence>
<comment type="caution">
    <text evidence="2">The sequence shown here is derived from an EMBL/GenBank/DDBJ whole genome shotgun (WGS) entry which is preliminary data.</text>
</comment>